<dbReference type="AlphaFoldDB" id="A0A8C4ZXQ4"/>
<dbReference type="InterPro" id="IPR050413">
    <property type="entry name" value="TCR_beta_variable"/>
</dbReference>
<dbReference type="Gene3D" id="2.60.40.10">
    <property type="entry name" value="Immunoglobulins"/>
    <property type="match status" value="2"/>
</dbReference>
<dbReference type="InterPro" id="IPR013783">
    <property type="entry name" value="Ig-like_fold"/>
</dbReference>
<dbReference type="InterPro" id="IPR013106">
    <property type="entry name" value="Ig_V-set"/>
</dbReference>
<dbReference type="Ensembl" id="ENSGMOT00000021781.2">
    <property type="protein sequence ID" value="ENSGMOP00000021263.2"/>
    <property type="gene ID" value="ENSGMOG00000019776.2"/>
</dbReference>
<dbReference type="PANTHER" id="PTHR23268">
    <property type="entry name" value="T-CELL RECEPTOR BETA CHAIN"/>
    <property type="match status" value="1"/>
</dbReference>
<evidence type="ECO:0000256" key="2">
    <source>
        <dbReference type="ARBA" id="ARBA00022859"/>
    </source>
</evidence>
<feature type="domain" description="Ig-like" evidence="4">
    <location>
        <begin position="1"/>
        <end position="107"/>
    </location>
</feature>
<feature type="domain" description="Ig-like" evidence="4">
    <location>
        <begin position="144"/>
        <end position="237"/>
    </location>
</feature>
<dbReference type="Proteomes" id="UP000694546">
    <property type="component" value="Chromosome 5"/>
</dbReference>
<evidence type="ECO:0000256" key="1">
    <source>
        <dbReference type="ARBA" id="ARBA00022729"/>
    </source>
</evidence>
<organism evidence="5 6">
    <name type="scientific">Gadus morhua</name>
    <name type="common">Atlantic cod</name>
    <dbReference type="NCBI Taxonomy" id="8049"/>
    <lineage>
        <taxon>Eukaryota</taxon>
        <taxon>Metazoa</taxon>
        <taxon>Chordata</taxon>
        <taxon>Craniata</taxon>
        <taxon>Vertebrata</taxon>
        <taxon>Euteleostomi</taxon>
        <taxon>Actinopterygii</taxon>
        <taxon>Neopterygii</taxon>
        <taxon>Teleostei</taxon>
        <taxon>Neoteleostei</taxon>
        <taxon>Acanthomorphata</taxon>
        <taxon>Zeiogadaria</taxon>
        <taxon>Gadariae</taxon>
        <taxon>Gadiformes</taxon>
        <taxon>Gadoidei</taxon>
        <taxon>Gadidae</taxon>
        <taxon>Gadus</taxon>
    </lineage>
</organism>
<evidence type="ECO:0000256" key="3">
    <source>
        <dbReference type="SAM" id="MobiDB-lite"/>
    </source>
</evidence>
<dbReference type="SUPFAM" id="SSF48726">
    <property type="entry name" value="Immunoglobulin"/>
    <property type="match status" value="2"/>
</dbReference>
<dbReference type="PANTHER" id="PTHR23268:SF102">
    <property type="entry name" value="IMMUNOGLOBULIN V-SET DOMAIN-CONTAINING PROTEIN"/>
    <property type="match status" value="1"/>
</dbReference>
<dbReference type="InterPro" id="IPR003599">
    <property type="entry name" value="Ig_sub"/>
</dbReference>
<dbReference type="SMART" id="SM00409">
    <property type="entry name" value="IG"/>
    <property type="match status" value="2"/>
</dbReference>
<sequence length="262" mass="28673">MDIHQTPSELIRKPGDSAELVCRHGETNYRVMLWYQQSAGQRNLSLIGHLNYQTSNIESAFKQDFSISGDLSGETTKNASLLVHLKDPESSGVYYCAARLARQHTPSATHNKNPNLASSVVPTAPGGPDSSSRAGRAEQQQSKPVLQASNPKRSTVGSPGETVTLTCSHDDDAVFYLFWYRLRKFGEPLVLVGYVYAEIINTEPQFEHRFVLSGNAKGKINLMIGNLSVEDSGVYYCCSKLHDGAKCPLPCTKTPIVLNGAL</sequence>
<feature type="compositionally biased region" description="Polar residues" evidence="3">
    <location>
        <begin position="129"/>
        <end position="162"/>
    </location>
</feature>
<evidence type="ECO:0000313" key="6">
    <source>
        <dbReference type="Proteomes" id="UP000694546"/>
    </source>
</evidence>
<keyword evidence="2" id="KW-0391">Immunity</keyword>
<evidence type="ECO:0000259" key="4">
    <source>
        <dbReference type="PROSITE" id="PS50835"/>
    </source>
</evidence>
<feature type="region of interest" description="Disordered" evidence="3">
    <location>
        <begin position="105"/>
        <end position="162"/>
    </location>
</feature>
<proteinExistence type="predicted"/>
<dbReference type="InterPro" id="IPR007110">
    <property type="entry name" value="Ig-like_dom"/>
</dbReference>
<reference evidence="5" key="1">
    <citation type="submission" date="2025-08" db="UniProtKB">
        <authorList>
            <consortium name="Ensembl"/>
        </authorList>
    </citation>
    <scope>IDENTIFICATION</scope>
</reference>
<dbReference type="GeneTree" id="ENSGT00980000199071"/>
<dbReference type="PROSITE" id="PS50835">
    <property type="entry name" value="IG_LIKE"/>
    <property type="match status" value="2"/>
</dbReference>
<keyword evidence="1" id="KW-0732">Signal</keyword>
<name>A0A8C4ZXQ4_GADMO</name>
<reference evidence="5" key="2">
    <citation type="submission" date="2025-09" db="UniProtKB">
        <authorList>
            <consortium name="Ensembl"/>
        </authorList>
    </citation>
    <scope>IDENTIFICATION</scope>
</reference>
<protein>
    <recommendedName>
        <fullName evidence="4">Ig-like domain-containing protein</fullName>
    </recommendedName>
</protein>
<keyword evidence="6" id="KW-1185">Reference proteome</keyword>
<dbReference type="SMART" id="SM00406">
    <property type="entry name" value="IGv"/>
    <property type="match status" value="2"/>
</dbReference>
<dbReference type="CDD" id="cd00099">
    <property type="entry name" value="IgV"/>
    <property type="match status" value="1"/>
</dbReference>
<dbReference type="GO" id="GO:0002376">
    <property type="term" value="P:immune system process"/>
    <property type="evidence" value="ECO:0007669"/>
    <property type="project" value="UniProtKB-KW"/>
</dbReference>
<evidence type="ECO:0000313" key="5">
    <source>
        <dbReference type="Ensembl" id="ENSGMOP00000021263.2"/>
    </source>
</evidence>
<dbReference type="GO" id="GO:0005886">
    <property type="term" value="C:plasma membrane"/>
    <property type="evidence" value="ECO:0007669"/>
    <property type="project" value="TreeGrafter"/>
</dbReference>
<accession>A0A8C4ZXQ4</accession>
<dbReference type="InterPro" id="IPR036179">
    <property type="entry name" value="Ig-like_dom_sf"/>
</dbReference>
<feature type="compositionally biased region" description="Polar residues" evidence="3">
    <location>
        <begin position="105"/>
        <end position="121"/>
    </location>
</feature>
<dbReference type="GO" id="GO:0007166">
    <property type="term" value="P:cell surface receptor signaling pathway"/>
    <property type="evidence" value="ECO:0007669"/>
    <property type="project" value="TreeGrafter"/>
</dbReference>
<dbReference type="Pfam" id="PF07686">
    <property type="entry name" value="V-set"/>
    <property type="match status" value="2"/>
</dbReference>
<dbReference type="OMA" id="YCAANDK"/>